<name>A0AAP0R1J3_LIQFO</name>
<dbReference type="InterPro" id="IPR018528">
    <property type="entry name" value="Preph_deHydtase_CS"/>
</dbReference>
<evidence type="ECO:0000313" key="2">
    <source>
        <dbReference type="EMBL" id="KAK9265424.1"/>
    </source>
</evidence>
<feature type="compositionally biased region" description="Gly residues" evidence="1">
    <location>
        <begin position="319"/>
        <end position="333"/>
    </location>
</feature>
<dbReference type="SUPFAM" id="SSF55021">
    <property type="entry name" value="ACT-like"/>
    <property type="match status" value="1"/>
</dbReference>
<dbReference type="PANTHER" id="PTHR31639">
    <property type="entry name" value="F-BOX PROTEIN-LIKE"/>
    <property type="match status" value="1"/>
</dbReference>
<gene>
    <name evidence="2" type="ORF">L1049_003549</name>
</gene>
<keyword evidence="3" id="KW-1185">Reference proteome</keyword>
<evidence type="ECO:0000313" key="3">
    <source>
        <dbReference type="Proteomes" id="UP001415857"/>
    </source>
</evidence>
<proteinExistence type="predicted"/>
<dbReference type="Proteomes" id="UP001415857">
    <property type="component" value="Unassembled WGS sequence"/>
</dbReference>
<evidence type="ECO:0000256" key="1">
    <source>
        <dbReference type="SAM" id="MobiDB-lite"/>
    </source>
</evidence>
<dbReference type="InterPro" id="IPR045865">
    <property type="entry name" value="ACT-like_dom_sf"/>
</dbReference>
<accession>A0AAP0R1J3</accession>
<protein>
    <submittedName>
        <fullName evidence="2">Uncharacterized protein</fullName>
    </submittedName>
</protein>
<feature type="region of interest" description="Disordered" evidence="1">
    <location>
        <begin position="319"/>
        <end position="378"/>
    </location>
</feature>
<feature type="compositionally biased region" description="Gly residues" evidence="1">
    <location>
        <begin position="348"/>
        <end position="361"/>
    </location>
</feature>
<sequence>MSWKAGVLILKVKSDGKLGKALCPQKWKLYVGWLRSISSLPRFRLSIDKSSLQMQTLFAPFSCSKMRMSIIYFSIANGRGLSGLTSIVFTLEEGPGVLFKALGVFAFRDINLTKIESRPQRKQPLTVVDDSHNGSANSSIDRFYYIRPVRHRIYTRGAVYTIANVQEGKSVKSIPQKISTCIDNANNEVLNPAIHDAIQTSFVCQKWRHLWSSIPFLNFSHALFPRFGSHSETHRFFAEFIDRTLILRSHSPLLKFRLQFDYTEDRYAYHADSWIRYAVTHNVVDLDLDFSKVLDYYNYEQLFNDGEFYDGGELVDDNGGGELVDGKGNGGEAGHVDGNGSEGEQADGNGGEGEQVDGNGGEGEHVDGNGGDGELVDGNDGDVGGDLIDFNKENISYYNFPLSVLRNGRVRVLKLRFCNLSLQINISGMRFFSLRSMSLTEVYLTDQIVSHILMRFFSLRSISHILPGYLLRRRG</sequence>
<dbReference type="PANTHER" id="PTHR31639:SF285">
    <property type="entry name" value="OS01G0730200 PROTEIN"/>
    <property type="match status" value="1"/>
</dbReference>
<dbReference type="PROSITE" id="PS00858">
    <property type="entry name" value="PREPHENATE_DEHYDR_2"/>
    <property type="match status" value="1"/>
</dbReference>
<organism evidence="2 3">
    <name type="scientific">Liquidambar formosana</name>
    <name type="common">Formosan gum</name>
    <dbReference type="NCBI Taxonomy" id="63359"/>
    <lineage>
        <taxon>Eukaryota</taxon>
        <taxon>Viridiplantae</taxon>
        <taxon>Streptophyta</taxon>
        <taxon>Embryophyta</taxon>
        <taxon>Tracheophyta</taxon>
        <taxon>Spermatophyta</taxon>
        <taxon>Magnoliopsida</taxon>
        <taxon>eudicotyledons</taxon>
        <taxon>Gunneridae</taxon>
        <taxon>Pentapetalae</taxon>
        <taxon>Saxifragales</taxon>
        <taxon>Altingiaceae</taxon>
        <taxon>Liquidambar</taxon>
    </lineage>
</organism>
<comment type="caution">
    <text evidence="2">The sequence shown here is derived from an EMBL/GenBank/DDBJ whole genome shotgun (WGS) entry which is preliminary data.</text>
</comment>
<reference evidence="2 3" key="1">
    <citation type="journal article" date="2024" name="Plant J.">
        <title>Genome sequences and population genomics reveal climatic adaptation and genomic divergence between two closely related sweetgum species.</title>
        <authorList>
            <person name="Xu W.Q."/>
            <person name="Ren C.Q."/>
            <person name="Zhang X.Y."/>
            <person name="Comes H.P."/>
            <person name="Liu X.H."/>
            <person name="Li Y.G."/>
            <person name="Kettle C.J."/>
            <person name="Jalonen R."/>
            <person name="Gaisberger H."/>
            <person name="Ma Y.Z."/>
            <person name="Qiu Y.X."/>
        </authorList>
    </citation>
    <scope>NUCLEOTIDE SEQUENCE [LARGE SCALE GENOMIC DNA]</scope>
    <source>
        <strain evidence="2">Hangzhou</strain>
    </source>
</reference>
<dbReference type="GO" id="GO:0004664">
    <property type="term" value="F:prephenate dehydratase activity"/>
    <property type="evidence" value="ECO:0007669"/>
    <property type="project" value="InterPro"/>
</dbReference>
<dbReference type="Gene3D" id="3.30.70.260">
    <property type="match status" value="1"/>
</dbReference>
<dbReference type="EMBL" id="JBBPBK010000397">
    <property type="protein sequence ID" value="KAK9265424.1"/>
    <property type="molecule type" value="Genomic_DNA"/>
</dbReference>
<dbReference type="CDD" id="cd04905">
    <property type="entry name" value="ACT_CM-PDT"/>
    <property type="match status" value="1"/>
</dbReference>
<dbReference type="AlphaFoldDB" id="A0AAP0R1J3"/>
<dbReference type="GO" id="GO:0009094">
    <property type="term" value="P:L-phenylalanine biosynthetic process"/>
    <property type="evidence" value="ECO:0007669"/>
    <property type="project" value="InterPro"/>
</dbReference>